<dbReference type="EMBL" id="CP069027">
    <property type="protein sequence ID" value="QRC94851.1"/>
    <property type="molecule type" value="Genomic_DNA"/>
</dbReference>
<dbReference type="InterPro" id="IPR045125">
    <property type="entry name" value="Sub1/Tcp4-like"/>
</dbReference>
<dbReference type="GO" id="GO:0003677">
    <property type="term" value="F:DNA binding"/>
    <property type="evidence" value="ECO:0007669"/>
    <property type="project" value="UniProtKB-KW"/>
</dbReference>
<proteinExistence type="inferred from homology"/>
<dbReference type="OrthoDB" id="2505440at2759"/>
<evidence type="ECO:0000256" key="5">
    <source>
        <dbReference type="ARBA" id="ARBA00023163"/>
    </source>
</evidence>
<comment type="subcellular location">
    <subcellularLocation>
        <location evidence="1">Nucleus</location>
    </subcellularLocation>
</comment>
<evidence type="ECO:0000313" key="9">
    <source>
        <dbReference type="EMBL" id="QRC94851.1"/>
    </source>
</evidence>
<evidence type="ECO:0000256" key="7">
    <source>
        <dbReference type="SAM" id="MobiDB-lite"/>
    </source>
</evidence>
<keyword evidence="3" id="KW-0805">Transcription regulation</keyword>
<keyword evidence="6" id="KW-0539">Nucleus</keyword>
<sequence length="180" mass="19292">MAGFKRGGSRGGGSAYKKGFTKKRAAPDDDESAPRTGKKSKGDEEDEEDDATPVVPELKTNDDGEKFVGLSAGGKRRITIREFKNTLLLDVREYWTNDAGELKPGKKGISLNLDQYNTLVAALPLIEVALAEKKATAARPDYDAAPPATTTSKDEAEDEPLDASADEVDKVDEEEGSGSE</sequence>
<reference evidence="10" key="1">
    <citation type="journal article" date="2021" name="BMC Genomics">
        <title>Chromosome-level genome assembly and manually-curated proteome of model necrotroph Parastagonospora nodorum Sn15 reveals a genome-wide trove of candidate effector homologs, and redundancy of virulence-related functions within an accessory chromosome.</title>
        <authorList>
            <person name="Bertazzoni S."/>
            <person name="Jones D.A.B."/>
            <person name="Phan H.T."/>
            <person name="Tan K.-C."/>
            <person name="Hane J.K."/>
        </authorList>
    </citation>
    <scope>NUCLEOTIDE SEQUENCE [LARGE SCALE GENOMIC DNA]</scope>
    <source>
        <strain evidence="10">SN15 / ATCC MYA-4574 / FGSC 10173)</strain>
    </source>
</reference>
<accession>A0A7U2EXR1</accession>
<keyword evidence="10" id="KW-1185">Reference proteome</keyword>
<dbReference type="PANTHER" id="PTHR13215">
    <property type="entry name" value="RNA POLYMERASE II TRANSCRIPTIONAL COACTIVATOR"/>
    <property type="match status" value="1"/>
</dbReference>
<evidence type="ECO:0000259" key="8">
    <source>
        <dbReference type="Pfam" id="PF02229"/>
    </source>
</evidence>
<evidence type="ECO:0000256" key="2">
    <source>
        <dbReference type="ARBA" id="ARBA00009001"/>
    </source>
</evidence>
<dbReference type="RefSeq" id="XP_001793197.1">
    <property type="nucleotide sequence ID" value="XM_001793145.1"/>
</dbReference>
<keyword evidence="5" id="KW-0804">Transcription</keyword>
<keyword evidence="4" id="KW-0238">DNA-binding</keyword>
<dbReference type="VEuPathDB" id="FungiDB:JI435_025950"/>
<dbReference type="SUPFAM" id="SSF54447">
    <property type="entry name" value="ssDNA-binding transcriptional regulator domain"/>
    <property type="match status" value="1"/>
</dbReference>
<feature type="compositionally biased region" description="Acidic residues" evidence="7">
    <location>
        <begin position="155"/>
        <end position="180"/>
    </location>
</feature>
<evidence type="ECO:0000256" key="6">
    <source>
        <dbReference type="ARBA" id="ARBA00023242"/>
    </source>
</evidence>
<feature type="compositionally biased region" description="Gly residues" evidence="7">
    <location>
        <begin position="1"/>
        <end position="14"/>
    </location>
</feature>
<dbReference type="Gene3D" id="2.30.31.10">
    <property type="entry name" value="Transcriptional Coactivator Pc4, Chain A"/>
    <property type="match status" value="1"/>
</dbReference>
<evidence type="ECO:0000256" key="4">
    <source>
        <dbReference type="ARBA" id="ARBA00023125"/>
    </source>
</evidence>
<dbReference type="AlphaFoldDB" id="A0A7U2EXR1"/>
<feature type="region of interest" description="Disordered" evidence="7">
    <location>
        <begin position="1"/>
        <end position="69"/>
    </location>
</feature>
<comment type="similarity">
    <text evidence="2">Belongs to the transcriptional coactivator PC4 family.</text>
</comment>
<dbReference type="InterPro" id="IPR003173">
    <property type="entry name" value="PC4_C"/>
</dbReference>
<dbReference type="Pfam" id="PF02229">
    <property type="entry name" value="PC4"/>
    <property type="match status" value="1"/>
</dbReference>
<dbReference type="GO" id="GO:0060261">
    <property type="term" value="P:positive regulation of transcription initiation by RNA polymerase II"/>
    <property type="evidence" value="ECO:0007669"/>
    <property type="project" value="InterPro"/>
</dbReference>
<name>A0A7U2EXR1_PHANO</name>
<dbReference type="GO" id="GO:0005634">
    <property type="term" value="C:nucleus"/>
    <property type="evidence" value="ECO:0007669"/>
    <property type="project" value="UniProtKB-SubCell"/>
</dbReference>
<evidence type="ECO:0000256" key="3">
    <source>
        <dbReference type="ARBA" id="ARBA00023015"/>
    </source>
</evidence>
<evidence type="ECO:0000256" key="1">
    <source>
        <dbReference type="ARBA" id="ARBA00004123"/>
    </source>
</evidence>
<organism evidence="9 10">
    <name type="scientific">Phaeosphaeria nodorum (strain SN15 / ATCC MYA-4574 / FGSC 10173)</name>
    <name type="common">Glume blotch fungus</name>
    <name type="synonym">Parastagonospora nodorum</name>
    <dbReference type="NCBI Taxonomy" id="321614"/>
    <lineage>
        <taxon>Eukaryota</taxon>
        <taxon>Fungi</taxon>
        <taxon>Dikarya</taxon>
        <taxon>Ascomycota</taxon>
        <taxon>Pezizomycotina</taxon>
        <taxon>Dothideomycetes</taxon>
        <taxon>Pleosporomycetidae</taxon>
        <taxon>Pleosporales</taxon>
        <taxon>Pleosporineae</taxon>
        <taxon>Phaeosphaeriaceae</taxon>
        <taxon>Parastagonospora</taxon>
    </lineage>
</organism>
<feature type="region of interest" description="Disordered" evidence="7">
    <location>
        <begin position="136"/>
        <end position="180"/>
    </location>
</feature>
<dbReference type="OMA" id="IREYYVT"/>
<gene>
    <name evidence="9" type="ORF">JI435_025950</name>
</gene>
<dbReference type="Proteomes" id="UP000663193">
    <property type="component" value="Chromosome 5"/>
</dbReference>
<feature type="compositionally biased region" description="Low complexity" evidence="7">
    <location>
        <begin position="137"/>
        <end position="151"/>
    </location>
</feature>
<feature type="domain" description="Transcriptional coactivator p15 (PC4) C-terminal" evidence="8">
    <location>
        <begin position="72"/>
        <end position="121"/>
    </location>
</feature>
<dbReference type="GO" id="GO:0003713">
    <property type="term" value="F:transcription coactivator activity"/>
    <property type="evidence" value="ECO:0007669"/>
    <property type="project" value="InterPro"/>
</dbReference>
<evidence type="ECO:0000313" key="10">
    <source>
        <dbReference type="Proteomes" id="UP000663193"/>
    </source>
</evidence>
<dbReference type="InterPro" id="IPR009044">
    <property type="entry name" value="ssDNA-bd_transcriptional_reg"/>
</dbReference>
<protein>
    <recommendedName>
        <fullName evidence="8">Transcriptional coactivator p15 (PC4) C-terminal domain-containing protein</fullName>
    </recommendedName>
</protein>
<dbReference type="KEGG" id="pno:SNOG_02595"/>